<keyword evidence="2" id="KW-0813">Transport</keyword>
<dbReference type="NCBIfam" id="TIGR00797">
    <property type="entry name" value="matE"/>
    <property type="match status" value="1"/>
</dbReference>
<feature type="transmembrane region" description="Helical" evidence="10">
    <location>
        <begin position="160"/>
        <end position="179"/>
    </location>
</feature>
<feature type="transmembrane region" description="Helical" evidence="10">
    <location>
        <begin position="396"/>
        <end position="416"/>
    </location>
</feature>
<dbReference type="CDD" id="cd13131">
    <property type="entry name" value="MATE_NorM_like"/>
    <property type="match status" value="1"/>
</dbReference>
<keyword evidence="8 10" id="KW-0472">Membrane</keyword>
<keyword evidence="3" id="KW-0050">Antiport</keyword>
<evidence type="ECO:0000256" key="4">
    <source>
        <dbReference type="ARBA" id="ARBA00022475"/>
    </source>
</evidence>
<dbReference type="PANTHER" id="PTHR43298:SF2">
    <property type="entry name" value="FMN_FAD EXPORTER YEEO-RELATED"/>
    <property type="match status" value="1"/>
</dbReference>
<evidence type="ECO:0000256" key="1">
    <source>
        <dbReference type="ARBA" id="ARBA00004651"/>
    </source>
</evidence>
<evidence type="ECO:0000313" key="12">
    <source>
        <dbReference type="Proteomes" id="UP000447545"/>
    </source>
</evidence>
<feature type="transmembrane region" description="Helical" evidence="10">
    <location>
        <begin position="422"/>
        <end position="444"/>
    </location>
</feature>
<evidence type="ECO:0000256" key="2">
    <source>
        <dbReference type="ARBA" id="ARBA00022448"/>
    </source>
</evidence>
<keyword evidence="7" id="KW-0406">Ion transport</keyword>
<feature type="transmembrane region" description="Helical" evidence="10">
    <location>
        <begin position="191"/>
        <end position="213"/>
    </location>
</feature>
<dbReference type="AlphaFoldDB" id="A0A7K1GDG1"/>
<evidence type="ECO:0000256" key="5">
    <source>
        <dbReference type="ARBA" id="ARBA00022692"/>
    </source>
</evidence>
<protein>
    <recommendedName>
        <fullName evidence="9">Multidrug-efflux transporter</fullName>
    </recommendedName>
</protein>
<evidence type="ECO:0000256" key="6">
    <source>
        <dbReference type="ARBA" id="ARBA00022989"/>
    </source>
</evidence>
<sequence>MVLSNYTKEFKYNLKLASPVILGMLGHTFVSFVDNVMVGQLGAAELAAVSLGNSFIFIAMSIGIGFSTAITPLVAEADSEQNFEKGKSVFKHGFFLCTVLGLILFLMLLVAKPLMYVMDQPEEVVELAIPYLDLVAFSLVPLIVFQAFKQFSDGLSLTKYPMYATIVANILNVVINYVLIFGKFGFPQMGIVGAAVGTLVSRFVMLFFLWWLLAKKKKSKAYVTNIKFFKLSKQPIKKLANLGLPSSMQMFFEVAIFTAAIWLSGTLGKNAQAANQIALNLSSMTFMVAMGLSVAAMVRVGNQKGLRDYVNLKRIAESIFLVGFVFAFVFALLFAIFHKVLPDLYVDLDDPTNAVDTMEVVKIAATLLLAAAVFQISDSLQVIALGALRGLQDVKIPTVITFISYWVIGFPISYFLGKEDAYGSLGIWLGLLAGLSAAAILLFIRFNYLTKKLIANKIIT</sequence>
<dbReference type="Proteomes" id="UP000447545">
    <property type="component" value="Unassembled WGS sequence"/>
</dbReference>
<evidence type="ECO:0000256" key="3">
    <source>
        <dbReference type="ARBA" id="ARBA00022449"/>
    </source>
</evidence>
<dbReference type="RefSeq" id="WP_155089374.1">
    <property type="nucleotide sequence ID" value="NZ_WJYA01000006.1"/>
</dbReference>
<dbReference type="PANTHER" id="PTHR43298">
    <property type="entry name" value="MULTIDRUG RESISTANCE PROTEIN NORM-RELATED"/>
    <property type="match status" value="1"/>
</dbReference>
<evidence type="ECO:0000256" key="9">
    <source>
        <dbReference type="ARBA" id="ARBA00031636"/>
    </source>
</evidence>
<feature type="transmembrane region" description="Helical" evidence="10">
    <location>
        <begin position="94"/>
        <end position="116"/>
    </location>
</feature>
<feature type="transmembrane region" description="Helical" evidence="10">
    <location>
        <begin position="239"/>
        <end position="265"/>
    </location>
</feature>
<dbReference type="InterPro" id="IPR002528">
    <property type="entry name" value="MATE_fam"/>
</dbReference>
<accession>A0A7K1GDG1</accession>
<dbReference type="EMBL" id="WJYA01000006">
    <property type="protein sequence ID" value="MTE27350.1"/>
    <property type="molecule type" value="Genomic_DNA"/>
</dbReference>
<feature type="transmembrane region" description="Helical" evidence="10">
    <location>
        <begin position="128"/>
        <end position="148"/>
    </location>
</feature>
<dbReference type="InterPro" id="IPR050222">
    <property type="entry name" value="MATE_MdtK"/>
</dbReference>
<dbReference type="InterPro" id="IPR048279">
    <property type="entry name" value="MdtK-like"/>
</dbReference>
<proteinExistence type="predicted"/>
<comment type="caution">
    <text evidence="11">The sequence shown here is derived from an EMBL/GenBank/DDBJ whole genome shotgun (WGS) entry which is preliminary data.</text>
</comment>
<dbReference type="PIRSF" id="PIRSF006603">
    <property type="entry name" value="DinF"/>
    <property type="match status" value="1"/>
</dbReference>
<organism evidence="11 12">
    <name type="scientific">Winogradskyella ouciana</name>
    <dbReference type="NCBI Taxonomy" id="2608631"/>
    <lineage>
        <taxon>Bacteria</taxon>
        <taxon>Pseudomonadati</taxon>
        <taxon>Bacteroidota</taxon>
        <taxon>Flavobacteriia</taxon>
        <taxon>Flavobacteriales</taxon>
        <taxon>Flavobacteriaceae</taxon>
        <taxon>Winogradskyella</taxon>
    </lineage>
</organism>
<keyword evidence="5 10" id="KW-0812">Transmembrane</keyword>
<feature type="transmembrane region" description="Helical" evidence="10">
    <location>
        <begin position="361"/>
        <end position="384"/>
    </location>
</feature>
<dbReference type="GO" id="GO:0006811">
    <property type="term" value="P:monoatomic ion transport"/>
    <property type="evidence" value="ECO:0007669"/>
    <property type="project" value="UniProtKB-KW"/>
</dbReference>
<gene>
    <name evidence="11" type="ORF">F1003_10460</name>
</gene>
<evidence type="ECO:0000256" key="8">
    <source>
        <dbReference type="ARBA" id="ARBA00023136"/>
    </source>
</evidence>
<keyword evidence="6 10" id="KW-1133">Transmembrane helix</keyword>
<comment type="subcellular location">
    <subcellularLocation>
        <location evidence="1">Cell membrane</location>
        <topology evidence="1">Multi-pass membrane protein</topology>
    </subcellularLocation>
</comment>
<feature type="transmembrane region" description="Helical" evidence="10">
    <location>
        <begin position="53"/>
        <end position="74"/>
    </location>
</feature>
<keyword evidence="4" id="KW-1003">Cell membrane</keyword>
<keyword evidence="12" id="KW-1185">Reference proteome</keyword>
<evidence type="ECO:0000256" key="7">
    <source>
        <dbReference type="ARBA" id="ARBA00023065"/>
    </source>
</evidence>
<feature type="transmembrane region" description="Helical" evidence="10">
    <location>
        <begin position="277"/>
        <end position="298"/>
    </location>
</feature>
<name>A0A7K1GDG1_9FLAO</name>
<dbReference type="GO" id="GO:0015297">
    <property type="term" value="F:antiporter activity"/>
    <property type="evidence" value="ECO:0007669"/>
    <property type="project" value="UniProtKB-KW"/>
</dbReference>
<evidence type="ECO:0000313" key="11">
    <source>
        <dbReference type="EMBL" id="MTE27350.1"/>
    </source>
</evidence>
<dbReference type="Pfam" id="PF01554">
    <property type="entry name" value="MatE"/>
    <property type="match status" value="2"/>
</dbReference>
<dbReference type="GO" id="GO:0005886">
    <property type="term" value="C:plasma membrane"/>
    <property type="evidence" value="ECO:0007669"/>
    <property type="project" value="UniProtKB-SubCell"/>
</dbReference>
<dbReference type="GO" id="GO:0042910">
    <property type="term" value="F:xenobiotic transmembrane transporter activity"/>
    <property type="evidence" value="ECO:0007669"/>
    <property type="project" value="InterPro"/>
</dbReference>
<reference evidence="11 12" key="1">
    <citation type="submission" date="2019-11" db="EMBL/GenBank/DDBJ databases">
        <title>Winogradskyella ouciana sp. nov., isolated from the hadal seawater of the Mariana Trench.</title>
        <authorList>
            <person name="Liu R."/>
        </authorList>
    </citation>
    <scope>NUCLEOTIDE SEQUENCE [LARGE SCALE GENOMIC DNA]</scope>
    <source>
        <strain evidence="11 12">ZXX205</strain>
    </source>
</reference>
<evidence type="ECO:0000256" key="10">
    <source>
        <dbReference type="SAM" id="Phobius"/>
    </source>
</evidence>
<feature type="transmembrane region" description="Helical" evidence="10">
    <location>
        <begin position="12"/>
        <end position="33"/>
    </location>
</feature>
<feature type="transmembrane region" description="Helical" evidence="10">
    <location>
        <begin position="319"/>
        <end position="341"/>
    </location>
</feature>